<evidence type="ECO:0000256" key="4">
    <source>
        <dbReference type="ARBA" id="ARBA00023235"/>
    </source>
</evidence>
<protein>
    <recommendedName>
        <fullName evidence="3">ribose-5-phosphate isomerase</fullName>
        <ecNumber evidence="3">5.3.1.6</ecNumber>
    </recommendedName>
    <alternativeName>
        <fullName evidence="5">Phosphoriboisomerase</fullName>
    </alternativeName>
</protein>
<dbReference type="SUPFAM" id="SSF100950">
    <property type="entry name" value="NagB/RpiA/CoA transferase-like"/>
    <property type="match status" value="1"/>
</dbReference>
<reference evidence="8" key="1">
    <citation type="journal article" date="2019" name="IScience">
        <title>Narwhal Genome Reveals Long-Term Low Genetic Diversity despite Current Large Abundance Size.</title>
        <authorList>
            <person name="Westbury M.V."/>
            <person name="Petersen B."/>
            <person name="Garde E."/>
            <person name="Heide-Jorgensen M.P."/>
            <person name="Lorenzen E.D."/>
        </authorList>
    </citation>
    <scope>NUCLEOTIDE SEQUENCE [LARGE SCALE GENOMIC DNA]</scope>
</reference>
<dbReference type="UniPathway" id="UPA00115">
    <property type="reaction ID" value="UER00412"/>
</dbReference>
<dbReference type="InterPro" id="IPR004788">
    <property type="entry name" value="Ribose5P_isomerase_type_A"/>
</dbReference>
<accession>A0A4V5P8Z6</accession>
<evidence type="ECO:0000256" key="2">
    <source>
        <dbReference type="ARBA" id="ARBA00008088"/>
    </source>
</evidence>
<sequence>MEIKQMGYQDIHSLNVKADDGVAIVHPSQKPMVHLKAIPFDFSITREQTVHKLLDGKLYLIQQYQDKRTLQSSEIPECNIAVVIAKVMTTFGTSRHRRSAPEKSQSPVKSSSDLGNSLIVLNDFPSERLCILAVYHLCMHCALDSVTSEAQAKPAATKQGIASVCILAATTPDVLYAIQAPIWLGPTHWLLSICEIQNIKPGAVTSTLQDQETKKKDCFKVTSMKKEAKAQFGADRNVSLILQQIETYAFGAAYNAWVTKVVSAAFTNAGEQTSHDKNMITQLCIFVLKHGASSERRKALCKCYKNNGEEAAWLIGHFKAKNFKSKNKGVKNRDSQDEHRMDHIAQKNKLKVLSMKDGNYQHRKQPIPRIEHNTWARPLTLKDATALAKWAALCALEPLSDPASLVFTPRQAEQNGRLYAPCTVLMNLNTFAAHSISQASTKKQSQNLASSSVPQTFPPILYFTATNHAAITSTGGGDAISVCLAPSTMPKAEEARKLAGCAAVENHLRNNQVLGIGSGSTIVHAVQQIAERVKQENLNLIDLAIDGADEVDADLNLVKGGGGCLTQEKIVAGNASRFIVIANFRKDSKNLGDQWHKGISIKKFGGVIELRMAVYKACPVVMDNGSFILDWKFDRVHKWNEVNTTIKTIPGVVDTGLFINMAERVYFGMQDGSVKGKKKKVGGGEEEEENGIHNVIIFKWGLSEEFDASDLKPQGIAVLNTRGPATLQSEAASAQAAAGWCFLETTTVSHFYTIDRGQEPLNYVTEITCSEIYMLDPELLGPSPGLSSHAPSPHLTLLPCLGHCKGRRTSAGELHEAAERKDFCKIQTLPQAYRQQGKGLQRSGPPLPPAPHLDAVEEDGETCLHQVAALDYCTTCHYILETGTFFMKTEPDTQHLEDKRQ</sequence>
<dbReference type="FunFam" id="3.30.70.260:FF:000018">
    <property type="entry name" value="Ribose-5-phosphate isomerase A"/>
    <property type="match status" value="1"/>
</dbReference>
<dbReference type="SUPFAM" id="SSF75445">
    <property type="entry name" value="D-ribose-5-phosphate isomerase (RpiA), lid domain"/>
    <property type="match status" value="1"/>
</dbReference>
<keyword evidence="4" id="KW-0413">Isomerase</keyword>
<comment type="caution">
    <text evidence="7">The sequence shown here is derived from an EMBL/GenBank/DDBJ whole genome shotgun (WGS) entry which is preliminary data.</text>
</comment>
<dbReference type="EMBL" id="RWIC01000517">
    <property type="protein sequence ID" value="TKC42850.1"/>
    <property type="molecule type" value="Genomic_DNA"/>
</dbReference>
<evidence type="ECO:0000256" key="5">
    <source>
        <dbReference type="ARBA" id="ARBA00029734"/>
    </source>
</evidence>
<feature type="domain" description="Diacylglycerol kinase iota-like" evidence="6">
    <location>
        <begin position="729"/>
        <end position="776"/>
    </location>
</feature>
<dbReference type="Pfam" id="PF23578">
    <property type="entry name" value="DGKI"/>
    <property type="match status" value="1"/>
</dbReference>
<organism evidence="7 8">
    <name type="scientific">Monodon monoceros</name>
    <name type="common">Narwhal</name>
    <name type="synonym">Ceratodon monodon</name>
    <dbReference type="NCBI Taxonomy" id="40151"/>
    <lineage>
        <taxon>Eukaryota</taxon>
        <taxon>Metazoa</taxon>
        <taxon>Chordata</taxon>
        <taxon>Craniata</taxon>
        <taxon>Vertebrata</taxon>
        <taxon>Euteleostomi</taxon>
        <taxon>Mammalia</taxon>
        <taxon>Eutheria</taxon>
        <taxon>Laurasiatheria</taxon>
        <taxon>Artiodactyla</taxon>
        <taxon>Whippomorpha</taxon>
        <taxon>Cetacea</taxon>
        <taxon>Odontoceti</taxon>
        <taxon>Monodontidae</taxon>
        <taxon>Monodon</taxon>
    </lineage>
</organism>
<name>A0A4V5P8Z6_MONMO</name>
<evidence type="ECO:0000256" key="3">
    <source>
        <dbReference type="ARBA" id="ARBA00011959"/>
    </source>
</evidence>
<dbReference type="AlphaFoldDB" id="A0A4V5P8Z6"/>
<evidence type="ECO:0000313" key="7">
    <source>
        <dbReference type="EMBL" id="TKC42850.1"/>
    </source>
</evidence>
<evidence type="ECO:0000256" key="1">
    <source>
        <dbReference type="ARBA" id="ARBA00004988"/>
    </source>
</evidence>
<dbReference type="InterPro" id="IPR056383">
    <property type="entry name" value="DGKI-like_dom"/>
</dbReference>
<evidence type="ECO:0000259" key="6">
    <source>
        <dbReference type="Pfam" id="PF23578"/>
    </source>
</evidence>
<dbReference type="InterPro" id="IPR037171">
    <property type="entry name" value="NagB/RpiA_transferase-like"/>
</dbReference>
<dbReference type="GO" id="GO:0005737">
    <property type="term" value="C:cytoplasm"/>
    <property type="evidence" value="ECO:0007669"/>
    <property type="project" value="TreeGrafter"/>
</dbReference>
<evidence type="ECO:0000313" key="8">
    <source>
        <dbReference type="Proteomes" id="UP000308365"/>
    </source>
</evidence>
<dbReference type="Pfam" id="PF06026">
    <property type="entry name" value="Rib_5-P_isom_A"/>
    <property type="match status" value="1"/>
</dbReference>
<dbReference type="PANTHER" id="PTHR11934:SF0">
    <property type="entry name" value="RIBOSE-5-PHOSPHATE ISOMERASE"/>
    <property type="match status" value="1"/>
</dbReference>
<comment type="pathway">
    <text evidence="1">Carbohydrate degradation; pentose phosphate pathway; D-ribose 5-phosphate from D-ribulose 5-phosphate (non-oxidative stage): step 1/1.</text>
</comment>
<dbReference type="EC" id="5.3.1.6" evidence="3"/>
<dbReference type="PANTHER" id="PTHR11934">
    <property type="entry name" value="RIBOSE-5-PHOSPHATE ISOMERASE"/>
    <property type="match status" value="1"/>
</dbReference>
<dbReference type="Gene3D" id="3.30.70.260">
    <property type="match status" value="1"/>
</dbReference>
<gene>
    <name evidence="7" type="ORF">EI555_013911</name>
</gene>
<proteinExistence type="inferred from homology"/>
<dbReference type="CDD" id="cd01398">
    <property type="entry name" value="RPI_A"/>
    <property type="match status" value="1"/>
</dbReference>
<dbReference type="NCBIfam" id="TIGR00021">
    <property type="entry name" value="rpiA"/>
    <property type="match status" value="1"/>
</dbReference>
<dbReference type="GO" id="GO:0009052">
    <property type="term" value="P:pentose-phosphate shunt, non-oxidative branch"/>
    <property type="evidence" value="ECO:0007669"/>
    <property type="project" value="InterPro"/>
</dbReference>
<dbReference type="GO" id="GO:0004751">
    <property type="term" value="F:ribose-5-phosphate isomerase activity"/>
    <property type="evidence" value="ECO:0007669"/>
    <property type="project" value="UniProtKB-EC"/>
</dbReference>
<comment type="similarity">
    <text evidence="2">Belongs to the ribose 5-phosphate isomerase family.</text>
</comment>
<dbReference type="Proteomes" id="UP000308365">
    <property type="component" value="Unassembled WGS sequence"/>
</dbReference>
<dbReference type="Gene3D" id="3.40.50.1360">
    <property type="match status" value="2"/>
</dbReference>
<dbReference type="GO" id="GO:0006014">
    <property type="term" value="P:D-ribose metabolic process"/>
    <property type="evidence" value="ECO:0007669"/>
    <property type="project" value="TreeGrafter"/>
</dbReference>